<evidence type="ECO:0000313" key="9">
    <source>
        <dbReference type="EMBL" id="AEB11220.1"/>
    </source>
</evidence>
<dbReference type="GO" id="GO:0006793">
    <property type="term" value="P:phosphorus metabolic process"/>
    <property type="evidence" value="ECO:0007669"/>
    <property type="project" value="UniProtKB-ARBA"/>
</dbReference>
<dbReference type="InterPro" id="IPR001736">
    <property type="entry name" value="PLipase_D/transphosphatidylase"/>
</dbReference>
<dbReference type="RefSeq" id="WP_013703273.1">
    <property type="nucleotide sequence ID" value="NC_015387.1"/>
</dbReference>
<gene>
    <name evidence="9" type="ordered locus">Marky_0468</name>
</gene>
<evidence type="ECO:0000256" key="6">
    <source>
        <dbReference type="ARBA" id="ARBA00023098"/>
    </source>
</evidence>
<feature type="chain" id="PRO_5003287295" description="phospholipase D" evidence="7">
    <location>
        <begin position="28"/>
        <end position="367"/>
    </location>
</feature>
<evidence type="ECO:0000256" key="3">
    <source>
        <dbReference type="ARBA" id="ARBA00012027"/>
    </source>
</evidence>
<name>F2NLW3_MARHT</name>
<dbReference type="Gene3D" id="3.30.870.10">
    <property type="entry name" value="Endonuclease Chain A"/>
    <property type="match status" value="2"/>
</dbReference>
<keyword evidence="6" id="KW-0443">Lipid metabolism</keyword>
<proteinExistence type="inferred from homology"/>
<dbReference type="PROSITE" id="PS50035">
    <property type="entry name" value="PLD"/>
    <property type="match status" value="2"/>
</dbReference>
<dbReference type="GO" id="GO:0004630">
    <property type="term" value="F:phospholipase D activity"/>
    <property type="evidence" value="ECO:0007669"/>
    <property type="project" value="UniProtKB-EC"/>
</dbReference>
<feature type="domain" description="PLD phosphodiesterase" evidence="8">
    <location>
        <begin position="306"/>
        <end position="333"/>
    </location>
</feature>
<evidence type="ECO:0000259" key="8">
    <source>
        <dbReference type="PROSITE" id="PS50035"/>
    </source>
</evidence>
<evidence type="ECO:0000256" key="5">
    <source>
        <dbReference type="ARBA" id="ARBA00022963"/>
    </source>
</evidence>
<feature type="signal peptide" evidence="7">
    <location>
        <begin position="1"/>
        <end position="27"/>
    </location>
</feature>
<organism evidence="9 10">
    <name type="scientific">Marinithermus hydrothermalis (strain DSM 14884 / JCM 11576 / T1)</name>
    <dbReference type="NCBI Taxonomy" id="869210"/>
    <lineage>
        <taxon>Bacteria</taxon>
        <taxon>Thermotogati</taxon>
        <taxon>Deinococcota</taxon>
        <taxon>Deinococci</taxon>
        <taxon>Thermales</taxon>
        <taxon>Thermaceae</taxon>
        <taxon>Marinithermus</taxon>
    </lineage>
</organism>
<dbReference type="OrthoDB" id="9765044at2"/>
<dbReference type="GO" id="GO:0016042">
    <property type="term" value="P:lipid catabolic process"/>
    <property type="evidence" value="ECO:0007669"/>
    <property type="project" value="UniProtKB-KW"/>
</dbReference>
<dbReference type="PANTHER" id="PTHR43856">
    <property type="entry name" value="CARDIOLIPIN HYDROLASE"/>
    <property type="match status" value="1"/>
</dbReference>
<reference evidence="9 10" key="1">
    <citation type="journal article" date="2012" name="Stand. Genomic Sci.">
        <title>Complete genome sequence of the aerobic, heterotroph Marinithermus hydrothermalis type strain (T1(T)) from a deep-sea hydrothermal vent chimney.</title>
        <authorList>
            <person name="Copeland A."/>
            <person name="Gu W."/>
            <person name="Yasawong M."/>
            <person name="Lapidus A."/>
            <person name="Lucas S."/>
            <person name="Deshpande S."/>
            <person name="Pagani I."/>
            <person name="Tapia R."/>
            <person name="Cheng J.F."/>
            <person name="Goodwin L.A."/>
            <person name="Pitluck S."/>
            <person name="Liolios K."/>
            <person name="Ivanova N."/>
            <person name="Mavromatis K."/>
            <person name="Mikhailova N."/>
            <person name="Pati A."/>
            <person name="Chen A."/>
            <person name="Palaniappan K."/>
            <person name="Land M."/>
            <person name="Pan C."/>
            <person name="Brambilla E.M."/>
            <person name="Rohde M."/>
            <person name="Tindall B.J."/>
            <person name="Sikorski J."/>
            <person name="Goker M."/>
            <person name="Detter J.C."/>
            <person name="Bristow J."/>
            <person name="Eisen J.A."/>
            <person name="Markowitz V."/>
            <person name="Hugenholtz P."/>
            <person name="Kyrpides N.C."/>
            <person name="Klenk H.P."/>
            <person name="Woyke T."/>
        </authorList>
    </citation>
    <scope>NUCLEOTIDE SEQUENCE [LARGE SCALE GENOMIC DNA]</scope>
    <source>
        <strain evidence="10">DSM 14884 / JCM 11576 / T1</strain>
    </source>
</reference>
<evidence type="ECO:0000256" key="1">
    <source>
        <dbReference type="ARBA" id="ARBA00000798"/>
    </source>
</evidence>
<dbReference type="InterPro" id="IPR025202">
    <property type="entry name" value="PLD-like_dom"/>
</dbReference>
<keyword evidence="5" id="KW-0442">Lipid degradation</keyword>
<comment type="catalytic activity">
    <reaction evidence="1">
        <text>a 1,2-diacyl-sn-glycero-3-phosphocholine + H2O = a 1,2-diacyl-sn-glycero-3-phosphate + choline + H(+)</text>
        <dbReference type="Rhea" id="RHEA:14445"/>
        <dbReference type="ChEBI" id="CHEBI:15354"/>
        <dbReference type="ChEBI" id="CHEBI:15377"/>
        <dbReference type="ChEBI" id="CHEBI:15378"/>
        <dbReference type="ChEBI" id="CHEBI:57643"/>
        <dbReference type="ChEBI" id="CHEBI:58608"/>
        <dbReference type="EC" id="3.1.4.4"/>
    </reaction>
</comment>
<dbReference type="EMBL" id="CP002630">
    <property type="protein sequence ID" value="AEB11220.1"/>
    <property type="molecule type" value="Genomic_DNA"/>
</dbReference>
<dbReference type="HOGENOM" id="CLU_056918_0_0_0"/>
<dbReference type="SMART" id="SM00155">
    <property type="entry name" value="PLDc"/>
    <property type="match status" value="2"/>
</dbReference>
<keyword evidence="7" id="KW-0732">Signal</keyword>
<sequence length="367" mass="41159">MRRRRSARLGWLLLALAAAWVYQTLQPTPPPPAAPGEATLFFLPQAGRTAEDFLIARMNEARASLEVAALELDNTRLAYALVSAAARGVPVRLYTDRDYQDEARAALVAAAHGQRQGRPTPSQETVRRTVRPLGEGCEAIARVRVCYDNRNALMHHKFVVLDGQAVWTGSANLTYNGFFRNNNDVLYLPSPPLARGYRAEFEALWTGTRRGLGRAVPFRLENAEGTAYFSPAGGEAALEAILARLAASREEVWVLAFVLTEERLIQALAAAHARGVRVRVLLETRNLIHSREENLPRGVELRQDTNPYQMHHKLMVIDRSWVITGSFNFSRSAYTRNNENLLVLHSPALAERYRKEAERLWRTATPL</sequence>
<evidence type="ECO:0000256" key="2">
    <source>
        <dbReference type="ARBA" id="ARBA00008664"/>
    </source>
</evidence>
<accession>F2NLW3</accession>
<evidence type="ECO:0000256" key="7">
    <source>
        <dbReference type="SAM" id="SignalP"/>
    </source>
</evidence>
<dbReference type="eggNOG" id="COG1502">
    <property type="taxonomic scope" value="Bacteria"/>
</dbReference>
<evidence type="ECO:0000256" key="4">
    <source>
        <dbReference type="ARBA" id="ARBA00022801"/>
    </source>
</evidence>
<feature type="domain" description="PLD phosphodiesterase" evidence="8">
    <location>
        <begin position="150"/>
        <end position="177"/>
    </location>
</feature>
<evidence type="ECO:0000313" key="10">
    <source>
        <dbReference type="Proteomes" id="UP000007030"/>
    </source>
</evidence>
<dbReference type="CDD" id="cd09116">
    <property type="entry name" value="PLDc_Nuc_like"/>
    <property type="match status" value="1"/>
</dbReference>
<dbReference type="SUPFAM" id="SSF56024">
    <property type="entry name" value="Phospholipase D/nuclease"/>
    <property type="match status" value="2"/>
</dbReference>
<comment type="similarity">
    <text evidence="2">Belongs to the phospholipase D family.</text>
</comment>
<dbReference type="EC" id="3.1.4.4" evidence="3"/>
<dbReference type="Proteomes" id="UP000007030">
    <property type="component" value="Chromosome"/>
</dbReference>
<dbReference type="Pfam" id="PF13091">
    <property type="entry name" value="PLDc_2"/>
    <property type="match status" value="2"/>
</dbReference>
<protein>
    <recommendedName>
        <fullName evidence="3">phospholipase D</fullName>
        <ecNumber evidence="3">3.1.4.4</ecNumber>
    </recommendedName>
</protein>
<dbReference type="InterPro" id="IPR051406">
    <property type="entry name" value="PLD_domain"/>
</dbReference>
<dbReference type="PANTHER" id="PTHR43856:SF1">
    <property type="entry name" value="MITOCHONDRIAL CARDIOLIPIN HYDROLASE"/>
    <property type="match status" value="1"/>
</dbReference>
<dbReference type="GO" id="GO:0016891">
    <property type="term" value="F:RNA endonuclease activity producing 5'-phosphomonoesters, hydrolytic mechanism"/>
    <property type="evidence" value="ECO:0007669"/>
    <property type="project" value="TreeGrafter"/>
</dbReference>
<keyword evidence="10" id="KW-1185">Reference proteome</keyword>
<dbReference type="AlphaFoldDB" id="F2NLW3"/>
<dbReference type="STRING" id="869210.Marky_0468"/>
<keyword evidence="4" id="KW-0378">Hydrolase</keyword>
<dbReference type="KEGG" id="mhd:Marky_0468"/>